<comment type="caution">
    <text evidence="6">The sequence shown here is derived from an EMBL/GenBank/DDBJ whole genome shotgun (WGS) entry which is preliminary data.</text>
</comment>
<dbReference type="Gene3D" id="1.10.10.60">
    <property type="entry name" value="Homeodomain-like"/>
    <property type="match status" value="1"/>
</dbReference>
<evidence type="ECO:0000256" key="2">
    <source>
        <dbReference type="ARBA" id="ARBA00023125"/>
    </source>
</evidence>
<dbReference type="EMBL" id="PJMW01000001">
    <property type="protein sequence ID" value="PKV98687.1"/>
    <property type="molecule type" value="Genomic_DNA"/>
</dbReference>
<gene>
    <name evidence="6" type="ORF">ATK86_0709</name>
</gene>
<evidence type="ECO:0000256" key="4">
    <source>
        <dbReference type="SAM" id="MobiDB-lite"/>
    </source>
</evidence>
<dbReference type="SMART" id="SM00342">
    <property type="entry name" value="HTH_ARAC"/>
    <property type="match status" value="1"/>
</dbReference>
<keyword evidence="1" id="KW-0805">Transcription regulation</keyword>
<dbReference type="Proteomes" id="UP000233766">
    <property type="component" value="Unassembled WGS sequence"/>
</dbReference>
<protein>
    <submittedName>
        <fullName evidence="6">AraC family transcriptional regulator</fullName>
    </submittedName>
</protein>
<sequence>MHSEADAHRIETGGRTERGEQHSDRTGNDPRVPAREKSVLFELGQSASELVRPAALCLVERPTPADDQGVPLRGSRDLQRVAFGCRLRAREDFAATLWTSSTGSVLVARLRSSDITAERGTGAGDDHYSQYLQLGLVLAGRATLEQQGHRSTAVAGEAFAVCLDSPFRTTLARGETAATDVLYLYLPVDSLTAWGLDAAAAGGRSWPLSGAAVSALMFGRDIACGATSPGHLRIVARIDEILFRAAIVALLERDLADATRDLTTEDVLRRRAADFIDRNFADPAVNPDAVAVRLHVSRRTLFRAFELQGLSVGRLIRTRRLAAAASALSDDTRGLRDIADSCGFRTVDQLSRAFRTKYGVTPAAYRAARRKDAVTGW</sequence>
<feature type="region of interest" description="Disordered" evidence="4">
    <location>
        <begin position="1"/>
        <end position="34"/>
    </location>
</feature>
<feature type="domain" description="HTH araC/xylS-type" evidence="5">
    <location>
        <begin position="270"/>
        <end position="368"/>
    </location>
</feature>
<evidence type="ECO:0000313" key="6">
    <source>
        <dbReference type="EMBL" id="PKV98687.1"/>
    </source>
</evidence>
<dbReference type="GO" id="GO:0003700">
    <property type="term" value="F:DNA-binding transcription factor activity"/>
    <property type="evidence" value="ECO:0007669"/>
    <property type="project" value="InterPro"/>
</dbReference>
<dbReference type="AlphaFoldDB" id="A0A2N3WXV4"/>
<evidence type="ECO:0000259" key="5">
    <source>
        <dbReference type="PROSITE" id="PS01124"/>
    </source>
</evidence>
<keyword evidence="7" id="KW-1185">Reference proteome</keyword>
<dbReference type="SUPFAM" id="SSF46689">
    <property type="entry name" value="Homeodomain-like"/>
    <property type="match status" value="1"/>
</dbReference>
<dbReference type="Pfam" id="PF12833">
    <property type="entry name" value="HTH_18"/>
    <property type="match status" value="1"/>
</dbReference>
<dbReference type="PANTHER" id="PTHR46796:SF6">
    <property type="entry name" value="ARAC SUBFAMILY"/>
    <property type="match status" value="1"/>
</dbReference>
<keyword evidence="2" id="KW-0238">DNA-binding</keyword>
<reference evidence="6 7" key="1">
    <citation type="submission" date="2017-12" db="EMBL/GenBank/DDBJ databases">
        <title>Sequencing the genomes of 1000 Actinobacteria strains.</title>
        <authorList>
            <person name="Klenk H.-P."/>
        </authorList>
    </citation>
    <scope>NUCLEOTIDE SEQUENCE [LARGE SCALE GENOMIC DNA]</scope>
    <source>
        <strain evidence="6 7">DSM 44489</strain>
    </source>
</reference>
<proteinExistence type="predicted"/>
<organism evidence="6 7">
    <name type="scientific">Nocardia fluminea</name>
    <dbReference type="NCBI Taxonomy" id="134984"/>
    <lineage>
        <taxon>Bacteria</taxon>
        <taxon>Bacillati</taxon>
        <taxon>Actinomycetota</taxon>
        <taxon>Actinomycetes</taxon>
        <taxon>Mycobacteriales</taxon>
        <taxon>Nocardiaceae</taxon>
        <taxon>Nocardia</taxon>
    </lineage>
</organism>
<evidence type="ECO:0000313" key="7">
    <source>
        <dbReference type="Proteomes" id="UP000233766"/>
    </source>
</evidence>
<dbReference type="InterPro" id="IPR018062">
    <property type="entry name" value="HTH_AraC-typ_CS"/>
</dbReference>
<dbReference type="PROSITE" id="PS01124">
    <property type="entry name" value="HTH_ARAC_FAMILY_2"/>
    <property type="match status" value="1"/>
</dbReference>
<evidence type="ECO:0000256" key="1">
    <source>
        <dbReference type="ARBA" id="ARBA00023015"/>
    </source>
</evidence>
<name>A0A2N3WXV4_9NOCA</name>
<dbReference type="GO" id="GO:0043565">
    <property type="term" value="F:sequence-specific DNA binding"/>
    <property type="evidence" value="ECO:0007669"/>
    <property type="project" value="InterPro"/>
</dbReference>
<dbReference type="InterPro" id="IPR050204">
    <property type="entry name" value="AraC_XylS_family_regulators"/>
</dbReference>
<keyword evidence="3" id="KW-0804">Transcription</keyword>
<accession>A0A2N3WXV4</accession>
<dbReference type="InterPro" id="IPR018060">
    <property type="entry name" value="HTH_AraC"/>
</dbReference>
<evidence type="ECO:0000256" key="3">
    <source>
        <dbReference type="ARBA" id="ARBA00023163"/>
    </source>
</evidence>
<dbReference type="PROSITE" id="PS00041">
    <property type="entry name" value="HTH_ARAC_FAMILY_1"/>
    <property type="match status" value="1"/>
</dbReference>
<dbReference type="InterPro" id="IPR009057">
    <property type="entry name" value="Homeodomain-like_sf"/>
</dbReference>
<dbReference type="PANTHER" id="PTHR46796">
    <property type="entry name" value="HTH-TYPE TRANSCRIPTIONAL ACTIVATOR RHAS-RELATED"/>
    <property type="match status" value="1"/>
</dbReference>